<proteinExistence type="predicted"/>
<keyword evidence="2" id="KW-1185">Reference proteome</keyword>
<reference evidence="1 2" key="1">
    <citation type="journal article" date="2018" name="Front. Plant Sci.">
        <title>Red Clover (Trifolium pratense) and Zigzag Clover (T. medium) - A Picture of Genomic Similarities and Differences.</title>
        <authorList>
            <person name="Dluhosova J."/>
            <person name="Istvanek J."/>
            <person name="Nedelnik J."/>
            <person name="Repkova J."/>
        </authorList>
    </citation>
    <scope>NUCLEOTIDE SEQUENCE [LARGE SCALE GENOMIC DNA]</scope>
    <source>
        <strain evidence="2">cv. 10/8</strain>
        <tissue evidence="1">Leaf</tissue>
    </source>
</reference>
<dbReference type="EMBL" id="LXQA010340411">
    <property type="protein sequence ID" value="MCI45173.1"/>
    <property type="molecule type" value="Genomic_DNA"/>
</dbReference>
<dbReference type="Proteomes" id="UP000265520">
    <property type="component" value="Unassembled WGS sequence"/>
</dbReference>
<evidence type="ECO:0000313" key="1">
    <source>
        <dbReference type="EMBL" id="MCI45173.1"/>
    </source>
</evidence>
<evidence type="ECO:0000313" key="2">
    <source>
        <dbReference type="Proteomes" id="UP000265520"/>
    </source>
</evidence>
<dbReference type="AlphaFoldDB" id="A0A392S8A4"/>
<protein>
    <submittedName>
        <fullName evidence="1">Uncharacterized protein</fullName>
    </submittedName>
</protein>
<feature type="non-terminal residue" evidence="1">
    <location>
        <position position="1"/>
    </location>
</feature>
<sequence>KQWRQQVSGVIRAFDLQKYITDPSIPEKFLIDDDRTAGTVNPLHQDWEKTMRWYVFGSYPPFLSHFLGNSLITRVLGKFGKKFSVTFVLFSPPKPDSSDRNCEP</sequence>
<accession>A0A392S8A4</accession>
<name>A0A392S8A4_9FABA</name>
<comment type="caution">
    <text evidence="1">The sequence shown here is derived from an EMBL/GenBank/DDBJ whole genome shotgun (WGS) entry which is preliminary data.</text>
</comment>
<organism evidence="1 2">
    <name type="scientific">Trifolium medium</name>
    <dbReference type="NCBI Taxonomy" id="97028"/>
    <lineage>
        <taxon>Eukaryota</taxon>
        <taxon>Viridiplantae</taxon>
        <taxon>Streptophyta</taxon>
        <taxon>Embryophyta</taxon>
        <taxon>Tracheophyta</taxon>
        <taxon>Spermatophyta</taxon>
        <taxon>Magnoliopsida</taxon>
        <taxon>eudicotyledons</taxon>
        <taxon>Gunneridae</taxon>
        <taxon>Pentapetalae</taxon>
        <taxon>rosids</taxon>
        <taxon>fabids</taxon>
        <taxon>Fabales</taxon>
        <taxon>Fabaceae</taxon>
        <taxon>Papilionoideae</taxon>
        <taxon>50 kb inversion clade</taxon>
        <taxon>NPAAA clade</taxon>
        <taxon>Hologalegina</taxon>
        <taxon>IRL clade</taxon>
        <taxon>Trifolieae</taxon>
        <taxon>Trifolium</taxon>
    </lineage>
</organism>